<keyword evidence="1" id="KW-0472">Membrane</keyword>
<feature type="transmembrane region" description="Helical" evidence="1">
    <location>
        <begin position="37"/>
        <end position="57"/>
    </location>
</feature>
<name>A0A1G7VIR1_PSEOR</name>
<reference evidence="2 3" key="1">
    <citation type="submission" date="2016-10" db="EMBL/GenBank/DDBJ databases">
        <authorList>
            <person name="de Groot N.N."/>
        </authorList>
    </citation>
    <scope>NUCLEOTIDE SEQUENCE [LARGE SCALE GENOMIC DNA]</scope>
    <source>
        <strain evidence="2 3">CGMCC 4.3143</strain>
    </source>
</reference>
<evidence type="ECO:0000313" key="2">
    <source>
        <dbReference type="EMBL" id="SDG59289.1"/>
    </source>
</evidence>
<keyword evidence="1" id="KW-0812">Transmembrane</keyword>
<dbReference type="AlphaFoldDB" id="A0A1G7VIR1"/>
<feature type="transmembrane region" description="Helical" evidence="1">
    <location>
        <begin position="7"/>
        <end position="25"/>
    </location>
</feature>
<accession>A0A1G7VIR1</accession>
<dbReference type="RefSeq" id="WP_093087070.1">
    <property type="nucleotide sequence ID" value="NZ_FNBE01000013.1"/>
</dbReference>
<organism evidence="2 3">
    <name type="scientific">Pseudonocardia oroxyli</name>
    <dbReference type="NCBI Taxonomy" id="366584"/>
    <lineage>
        <taxon>Bacteria</taxon>
        <taxon>Bacillati</taxon>
        <taxon>Actinomycetota</taxon>
        <taxon>Actinomycetes</taxon>
        <taxon>Pseudonocardiales</taxon>
        <taxon>Pseudonocardiaceae</taxon>
        <taxon>Pseudonocardia</taxon>
    </lineage>
</organism>
<dbReference type="EMBL" id="FNBE01000013">
    <property type="protein sequence ID" value="SDG59289.1"/>
    <property type="molecule type" value="Genomic_DNA"/>
</dbReference>
<keyword evidence="3" id="KW-1185">Reference proteome</keyword>
<dbReference type="STRING" id="366584.SAMN05216377_11363"/>
<feature type="transmembrane region" description="Helical" evidence="1">
    <location>
        <begin position="94"/>
        <end position="113"/>
    </location>
</feature>
<dbReference type="Proteomes" id="UP000198967">
    <property type="component" value="Unassembled WGS sequence"/>
</dbReference>
<feature type="transmembrane region" description="Helical" evidence="1">
    <location>
        <begin position="69"/>
        <end position="87"/>
    </location>
</feature>
<evidence type="ECO:0000313" key="3">
    <source>
        <dbReference type="Proteomes" id="UP000198967"/>
    </source>
</evidence>
<dbReference type="OrthoDB" id="3828660at2"/>
<sequence>MFAWLEIVAYVAAAVVAVHGIVATVRGRAPDKTHRWAVGAFEAVLVVQALIAAGRVFFGGVTLPEQTTFLIYLLVSVCVMPIALQFATAEPTRWGGTVIAVGAVGTAVAVWRLHGLWVAGV</sequence>
<protein>
    <submittedName>
        <fullName evidence="2">Uncharacterized protein</fullName>
    </submittedName>
</protein>
<gene>
    <name evidence="2" type="ORF">SAMN05216377_11363</name>
</gene>
<evidence type="ECO:0000256" key="1">
    <source>
        <dbReference type="SAM" id="Phobius"/>
    </source>
</evidence>
<keyword evidence="1" id="KW-1133">Transmembrane helix</keyword>
<proteinExistence type="predicted"/>